<dbReference type="EMBL" id="JASCZI010123904">
    <property type="protein sequence ID" value="MED6165687.1"/>
    <property type="molecule type" value="Genomic_DNA"/>
</dbReference>
<accession>A0ABU6UYC9</accession>
<gene>
    <name evidence="2" type="ORF">PIB30_102018</name>
</gene>
<organism evidence="2 3">
    <name type="scientific">Stylosanthes scabra</name>
    <dbReference type="NCBI Taxonomy" id="79078"/>
    <lineage>
        <taxon>Eukaryota</taxon>
        <taxon>Viridiplantae</taxon>
        <taxon>Streptophyta</taxon>
        <taxon>Embryophyta</taxon>
        <taxon>Tracheophyta</taxon>
        <taxon>Spermatophyta</taxon>
        <taxon>Magnoliopsida</taxon>
        <taxon>eudicotyledons</taxon>
        <taxon>Gunneridae</taxon>
        <taxon>Pentapetalae</taxon>
        <taxon>rosids</taxon>
        <taxon>fabids</taxon>
        <taxon>Fabales</taxon>
        <taxon>Fabaceae</taxon>
        <taxon>Papilionoideae</taxon>
        <taxon>50 kb inversion clade</taxon>
        <taxon>dalbergioids sensu lato</taxon>
        <taxon>Dalbergieae</taxon>
        <taxon>Pterocarpus clade</taxon>
        <taxon>Stylosanthes</taxon>
    </lineage>
</organism>
<dbReference type="PANTHER" id="PTHR46328:SF33">
    <property type="entry name" value="FAR1 DNA-BINDING DOMAIN PROTEIN"/>
    <property type="match status" value="1"/>
</dbReference>
<dbReference type="PANTHER" id="PTHR46328">
    <property type="entry name" value="FAR-RED IMPAIRED RESPONSIVE (FAR1) FAMILY PROTEIN-RELATED"/>
    <property type="match status" value="1"/>
</dbReference>
<evidence type="ECO:0000313" key="2">
    <source>
        <dbReference type="EMBL" id="MED6165687.1"/>
    </source>
</evidence>
<feature type="region of interest" description="Disordered" evidence="1">
    <location>
        <begin position="1"/>
        <end position="51"/>
    </location>
</feature>
<reference evidence="2 3" key="1">
    <citation type="journal article" date="2023" name="Plants (Basel)">
        <title>Bridging the Gap: Combining Genomics and Transcriptomics Approaches to Understand Stylosanthes scabra, an Orphan Legume from the Brazilian Caatinga.</title>
        <authorList>
            <person name="Ferreira-Neto J.R.C."/>
            <person name="da Silva M.D."/>
            <person name="Binneck E."/>
            <person name="de Melo N.F."/>
            <person name="da Silva R.H."/>
            <person name="de Melo A.L.T.M."/>
            <person name="Pandolfi V."/>
            <person name="Bustamante F.O."/>
            <person name="Brasileiro-Vidal A.C."/>
            <person name="Benko-Iseppon A.M."/>
        </authorList>
    </citation>
    <scope>NUCLEOTIDE SEQUENCE [LARGE SCALE GENOMIC DNA]</scope>
    <source>
        <tissue evidence="2">Leaves</tissue>
    </source>
</reference>
<name>A0ABU6UYC9_9FABA</name>
<evidence type="ECO:0008006" key="4">
    <source>
        <dbReference type="Google" id="ProtNLM"/>
    </source>
</evidence>
<proteinExistence type="predicted"/>
<feature type="compositionally biased region" description="Basic and acidic residues" evidence="1">
    <location>
        <begin position="24"/>
        <end position="42"/>
    </location>
</feature>
<comment type="caution">
    <text evidence="2">The sequence shown here is derived from an EMBL/GenBank/DDBJ whole genome shotgun (WGS) entry which is preliminary data.</text>
</comment>
<sequence>MDEVSAEEVNGTESGEDFVGAETEDGKWENGEEGADPGRKSEEEEDISNYDDVATITEEEICKKVFRSEDKAYEFYKRLGRCHGFGVRKGDYVKDISGAVFRRRFFCNRARLRDEKHYQRTNR</sequence>
<keyword evidence="3" id="KW-1185">Reference proteome</keyword>
<evidence type="ECO:0000313" key="3">
    <source>
        <dbReference type="Proteomes" id="UP001341840"/>
    </source>
</evidence>
<dbReference type="Proteomes" id="UP001341840">
    <property type="component" value="Unassembled WGS sequence"/>
</dbReference>
<feature type="non-terminal residue" evidence="2">
    <location>
        <position position="123"/>
    </location>
</feature>
<protein>
    <recommendedName>
        <fullName evidence="4">FAR1 domain-containing protein</fullName>
    </recommendedName>
</protein>
<evidence type="ECO:0000256" key="1">
    <source>
        <dbReference type="SAM" id="MobiDB-lite"/>
    </source>
</evidence>